<evidence type="ECO:0000313" key="3">
    <source>
        <dbReference type="Proteomes" id="UP001169069"/>
    </source>
</evidence>
<accession>A0ABT7QXB4</accession>
<reference evidence="2" key="1">
    <citation type="submission" date="2023-01" db="EMBL/GenBank/DDBJ databases">
        <title>Sulfurovum sp. zt1-1 genome assembly.</title>
        <authorList>
            <person name="Wang J."/>
        </authorList>
    </citation>
    <scope>NUCLEOTIDE SEQUENCE</scope>
    <source>
        <strain evidence="2">Zt1-1</strain>
    </source>
</reference>
<comment type="caution">
    <text evidence="2">The sequence shown here is derived from an EMBL/GenBank/DDBJ whole genome shotgun (WGS) entry which is preliminary data.</text>
</comment>
<evidence type="ECO:0000313" key="2">
    <source>
        <dbReference type="EMBL" id="MDM5271465.1"/>
    </source>
</evidence>
<dbReference type="RefSeq" id="WP_289412928.1">
    <property type="nucleotide sequence ID" value="NZ_JAQIBD010000001.1"/>
</dbReference>
<feature type="transmembrane region" description="Helical" evidence="1">
    <location>
        <begin position="79"/>
        <end position="100"/>
    </location>
</feature>
<dbReference type="EMBL" id="JAQIBD010000001">
    <property type="protein sequence ID" value="MDM5271465.1"/>
    <property type="molecule type" value="Genomic_DNA"/>
</dbReference>
<gene>
    <name evidence="2" type="ORF">PGH07_04680</name>
</gene>
<feature type="transmembrane region" description="Helical" evidence="1">
    <location>
        <begin position="5"/>
        <end position="23"/>
    </location>
</feature>
<keyword evidence="3" id="KW-1185">Reference proteome</keyword>
<keyword evidence="1" id="KW-0812">Transmembrane</keyword>
<dbReference type="Proteomes" id="UP001169069">
    <property type="component" value="Unassembled WGS sequence"/>
</dbReference>
<evidence type="ECO:0000256" key="1">
    <source>
        <dbReference type="SAM" id="Phobius"/>
    </source>
</evidence>
<name>A0ABT7QXB4_9BACT</name>
<keyword evidence="1" id="KW-0472">Membrane</keyword>
<sequence>MKGFIILAIILTLGILFLYYSKTKNLKKLFISLGTFGGILALAVAGNITRQVMPLFIAHLILLIFAWGGLFIYLFKDRYYWWILFSPTVTIGLFLIMELLTGSGHEYTILG</sequence>
<feature type="transmembrane region" description="Helical" evidence="1">
    <location>
        <begin position="55"/>
        <end position="73"/>
    </location>
</feature>
<feature type="transmembrane region" description="Helical" evidence="1">
    <location>
        <begin position="29"/>
        <end position="48"/>
    </location>
</feature>
<keyword evidence="1" id="KW-1133">Transmembrane helix</keyword>
<protein>
    <submittedName>
        <fullName evidence="2">Uncharacterized protein</fullName>
    </submittedName>
</protein>
<organism evidence="2 3">
    <name type="scientific">Sulfurovum zhangzhouensis</name>
    <dbReference type="NCBI Taxonomy" id="3019067"/>
    <lineage>
        <taxon>Bacteria</taxon>
        <taxon>Pseudomonadati</taxon>
        <taxon>Campylobacterota</taxon>
        <taxon>Epsilonproteobacteria</taxon>
        <taxon>Campylobacterales</taxon>
        <taxon>Sulfurovaceae</taxon>
        <taxon>Sulfurovum</taxon>
    </lineage>
</organism>
<proteinExistence type="predicted"/>